<organism evidence="2 3">
    <name type="scientific">Malus domestica</name>
    <name type="common">Apple</name>
    <name type="synonym">Pyrus malus</name>
    <dbReference type="NCBI Taxonomy" id="3750"/>
    <lineage>
        <taxon>Eukaryota</taxon>
        <taxon>Viridiplantae</taxon>
        <taxon>Streptophyta</taxon>
        <taxon>Embryophyta</taxon>
        <taxon>Tracheophyta</taxon>
        <taxon>Spermatophyta</taxon>
        <taxon>Magnoliopsida</taxon>
        <taxon>eudicotyledons</taxon>
        <taxon>Gunneridae</taxon>
        <taxon>Pentapetalae</taxon>
        <taxon>rosids</taxon>
        <taxon>fabids</taxon>
        <taxon>Rosales</taxon>
        <taxon>Rosaceae</taxon>
        <taxon>Amygdaloideae</taxon>
        <taxon>Maleae</taxon>
        <taxon>Malus</taxon>
    </lineage>
</organism>
<accession>A0A498HYM9</accession>
<dbReference type="STRING" id="3750.A0A498HYM9"/>
<evidence type="ECO:0000313" key="2">
    <source>
        <dbReference type="EMBL" id="RXH76486.1"/>
    </source>
</evidence>
<protein>
    <submittedName>
        <fullName evidence="2">Uncharacterized protein</fullName>
    </submittedName>
</protein>
<proteinExistence type="predicted"/>
<gene>
    <name evidence="2" type="ORF">DVH24_019374</name>
</gene>
<evidence type="ECO:0000313" key="3">
    <source>
        <dbReference type="Proteomes" id="UP000290289"/>
    </source>
</evidence>
<dbReference type="Proteomes" id="UP000290289">
    <property type="component" value="Chromosome 14"/>
</dbReference>
<feature type="region of interest" description="Disordered" evidence="1">
    <location>
        <begin position="92"/>
        <end position="118"/>
    </location>
</feature>
<dbReference type="AlphaFoldDB" id="A0A498HYM9"/>
<reference evidence="2 3" key="1">
    <citation type="submission" date="2018-10" db="EMBL/GenBank/DDBJ databases">
        <title>A high-quality apple genome assembly.</title>
        <authorList>
            <person name="Hu J."/>
        </authorList>
    </citation>
    <scope>NUCLEOTIDE SEQUENCE [LARGE SCALE GENOMIC DNA]</scope>
    <source>
        <strain evidence="3">cv. HFTH1</strain>
        <tissue evidence="2">Young leaf</tissue>
    </source>
</reference>
<name>A0A498HYM9_MALDO</name>
<comment type="caution">
    <text evidence="2">The sequence shown here is derived from an EMBL/GenBank/DDBJ whole genome shotgun (WGS) entry which is preliminary data.</text>
</comment>
<dbReference type="EMBL" id="RDQH01000340">
    <property type="protein sequence ID" value="RXH76486.1"/>
    <property type="molecule type" value="Genomic_DNA"/>
</dbReference>
<evidence type="ECO:0000256" key="1">
    <source>
        <dbReference type="SAM" id="MobiDB-lite"/>
    </source>
</evidence>
<sequence length="118" mass="13095">MKTQNLTPHFPRNLFSLPSLHSLHLPQPPIIFLRPCETRATPHSATMFRLATTLLTRSTISLRVWPFSTDVSETTPANSTFTDAWKKVAPHINPPKTQLTFTKPHPATPSGADQGRSG</sequence>
<keyword evidence="3" id="KW-1185">Reference proteome</keyword>